<dbReference type="SUPFAM" id="SSF53756">
    <property type="entry name" value="UDP-Glycosyltransferase/glycogen phosphorylase"/>
    <property type="match status" value="1"/>
</dbReference>
<proteinExistence type="inferred from homology"/>
<reference evidence="6" key="1">
    <citation type="submission" date="2023-03" db="EMBL/GenBank/DDBJ databases">
        <title>Chromosome-scale reference genome and RAD-based genetic map of yellow starthistle (Centaurea solstitialis) reveal putative structural variation and QTLs associated with invader traits.</title>
        <authorList>
            <person name="Reatini B."/>
            <person name="Cang F.A."/>
            <person name="Jiang Q."/>
            <person name="Mckibben M.T.W."/>
            <person name="Barker M.S."/>
            <person name="Rieseberg L.H."/>
            <person name="Dlugosch K.M."/>
        </authorList>
    </citation>
    <scope>NUCLEOTIDE SEQUENCE</scope>
    <source>
        <strain evidence="6">CAN-66</strain>
        <tissue evidence="6">Leaf</tissue>
    </source>
</reference>
<dbReference type="PANTHER" id="PTHR11926">
    <property type="entry name" value="GLUCOSYL/GLUCURONOSYL TRANSFERASES"/>
    <property type="match status" value="1"/>
</dbReference>
<dbReference type="EC" id="2.4.1.-" evidence="5"/>
<organism evidence="6 7">
    <name type="scientific">Centaurea solstitialis</name>
    <name type="common">yellow star-thistle</name>
    <dbReference type="NCBI Taxonomy" id="347529"/>
    <lineage>
        <taxon>Eukaryota</taxon>
        <taxon>Viridiplantae</taxon>
        <taxon>Streptophyta</taxon>
        <taxon>Embryophyta</taxon>
        <taxon>Tracheophyta</taxon>
        <taxon>Spermatophyta</taxon>
        <taxon>Magnoliopsida</taxon>
        <taxon>eudicotyledons</taxon>
        <taxon>Gunneridae</taxon>
        <taxon>Pentapetalae</taxon>
        <taxon>asterids</taxon>
        <taxon>campanulids</taxon>
        <taxon>Asterales</taxon>
        <taxon>Asteraceae</taxon>
        <taxon>Carduoideae</taxon>
        <taxon>Cardueae</taxon>
        <taxon>Centaureinae</taxon>
        <taxon>Centaurea</taxon>
    </lineage>
</organism>
<keyword evidence="2 4" id="KW-0328">Glycosyltransferase</keyword>
<name>A0AA38SQZ2_9ASTR</name>
<dbReference type="AlphaFoldDB" id="A0AA38SQZ2"/>
<protein>
    <recommendedName>
        <fullName evidence="5">Glycosyltransferase</fullName>
        <ecNumber evidence="5">2.4.1.-</ecNumber>
    </recommendedName>
</protein>
<gene>
    <name evidence="6" type="ORF">OSB04_026882</name>
</gene>
<dbReference type="InterPro" id="IPR035595">
    <property type="entry name" value="UDP_glycos_trans_CS"/>
</dbReference>
<evidence type="ECO:0000256" key="3">
    <source>
        <dbReference type="ARBA" id="ARBA00022679"/>
    </source>
</evidence>
<dbReference type="FunFam" id="3.40.50.2000:FF:000078">
    <property type="entry name" value="Glycosyltransferase"/>
    <property type="match status" value="1"/>
</dbReference>
<comment type="caution">
    <text evidence="6">The sequence shown here is derived from an EMBL/GenBank/DDBJ whole genome shotgun (WGS) entry which is preliminary data.</text>
</comment>
<evidence type="ECO:0000313" key="6">
    <source>
        <dbReference type="EMBL" id="KAJ9540376.1"/>
    </source>
</evidence>
<dbReference type="GO" id="GO:0080043">
    <property type="term" value="F:quercetin 3-O-glucosyltransferase activity"/>
    <property type="evidence" value="ECO:0007669"/>
    <property type="project" value="TreeGrafter"/>
</dbReference>
<dbReference type="PANTHER" id="PTHR11926:SF774">
    <property type="entry name" value="UDP-GLYCOSYLTRANSFERASE 85A1-RELATED"/>
    <property type="match status" value="1"/>
</dbReference>
<dbReference type="EMBL" id="JARYMX010000007">
    <property type="protein sequence ID" value="KAJ9540376.1"/>
    <property type="molecule type" value="Genomic_DNA"/>
</dbReference>
<evidence type="ECO:0000313" key="7">
    <source>
        <dbReference type="Proteomes" id="UP001172457"/>
    </source>
</evidence>
<evidence type="ECO:0000256" key="4">
    <source>
        <dbReference type="RuleBase" id="RU003718"/>
    </source>
</evidence>
<dbReference type="GO" id="GO:0080044">
    <property type="term" value="F:quercetin 7-O-glucosyltransferase activity"/>
    <property type="evidence" value="ECO:0007669"/>
    <property type="project" value="TreeGrafter"/>
</dbReference>
<sequence length="495" mass="55858">MADRRSENPHAIFIPYPLQGHLIPSVQLAIKLASKGFTITFINTQSIHHAITKSSQEDVFAEARRSGLDIRYATVSDGLPLGFDRSLNHDQYMECLFHVFSAHVDEVVGNLVKSDPSISCLIADSFYVWPSMISNKYKLVNISFWTEPALILSLYHHLDLLKNNGHYDPLDKFEDVIDYIPGITSIKPRDLMSYLQAADTNTVVHRIIHKALFEATKKADFVVCNTIQELESHTIATFNHTQPFYAIGPIFPDDFTQELVPTSLWSETDCTTWLNGRPPKSVLYVSFGSYAHTTKHELAEIAHGLVRSGVSFVWVLRPDIVSSSDSDHDALPFGFEDQVKDQGLIVPWCNQKTILSHRSIGGFLTHCGWNSILESIWCGVPLICYPLLTDQFTNRKLVVDDWKIGMNLCDESLQVGREEVSKKVKDLMIGEKSNEVTRNGIKKVQKTLQDALGTNGSSQANFKRFINEVKNRVYKVKPVKLTQQESSRSSYGLNH</sequence>
<comment type="similarity">
    <text evidence="1 4">Belongs to the UDP-glycosyltransferase family.</text>
</comment>
<evidence type="ECO:0000256" key="2">
    <source>
        <dbReference type="ARBA" id="ARBA00022676"/>
    </source>
</evidence>
<keyword evidence="3 4" id="KW-0808">Transferase</keyword>
<dbReference type="Proteomes" id="UP001172457">
    <property type="component" value="Chromosome 7"/>
</dbReference>
<dbReference type="Gene3D" id="3.40.50.2000">
    <property type="entry name" value="Glycogen Phosphorylase B"/>
    <property type="match status" value="2"/>
</dbReference>
<evidence type="ECO:0000256" key="5">
    <source>
        <dbReference type="RuleBase" id="RU362057"/>
    </source>
</evidence>
<dbReference type="PROSITE" id="PS00375">
    <property type="entry name" value="UDPGT"/>
    <property type="match status" value="1"/>
</dbReference>
<dbReference type="InterPro" id="IPR002213">
    <property type="entry name" value="UDP_glucos_trans"/>
</dbReference>
<dbReference type="Pfam" id="PF00201">
    <property type="entry name" value="UDPGT"/>
    <property type="match status" value="1"/>
</dbReference>
<dbReference type="CDD" id="cd03784">
    <property type="entry name" value="GT1_Gtf-like"/>
    <property type="match status" value="1"/>
</dbReference>
<keyword evidence="7" id="KW-1185">Reference proteome</keyword>
<evidence type="ECO:0000256" key="1">
    <source>
        <dbReference type="ARBA" id="ARBA00009995"/>
    </source>
</evidence>
<accession>A0AA38SQZ2</accession>